<evidence type="ECO:0000313" key="5">
    <source>
        <dbReference type="EMBL" id="MCG4747391.1"/>
    </source>
</evidence>
<dbReference type="Gene3D" id="1.10.260.40">
    <property type="entry name" value="lambda repressor-like DNA-binding domains"/>
    <property type="match status" value="1"/>
</dbReference>
<keyword evidence="2" id="KW-0238">DNA-binding</keyword>
<gene>
    <name evidence="6" type="ORF">G5B36_04230</name>
    <name evidence="5" type="ORF">L0N08_18355</name>
</gene>
<dbReference type="GO" id="GO:0000976">
    <property type="term" value="F:transcription cis-regulatory region binding"/>
    <property type="evidence" value="ECO:0007669"/>
    <property type="project" value="TreeGrafter"/>
</dbReference>
<dbReference type="PANTHER" id="PTHR30146">
    <property type="entry name" value="LACI-RELATED TRANSCRIPTIONAL REPRESSOR"/>
    <property type="match status" value="1"/>
</dbReference>
<accession>A0AAW5C4F4</accession>
<dbReference type="Proteomes" id="UP000669239">
    <property type="component" value="Unassembled WGS sequence"/>
</dbReference>
<evidence type="ECO:0000313" key="6">
    <source>
        <dbReference type="EMBL" id="NSJ47904.1"/>
    </source>
</evidence>
<evidence type="ECO:0000313" key="8">
    <source>
        <dbReference type="Proteomes" id="UP001299608"/>
    </source>
</evidence>
<organism evidence="5 8">
    <name type="scientific">Enterocloster aldenensis</name>
    <dbReference type="NCBI Taxonomy" id="358742"/>
    <lineage>
        <taxon>Bacteria</taxon>
        <taxon>Bacillati</taxon>
        <taxon>Bacillota</taxon>
        <taxon>Clostridia</taxon>
        <taxon>Lachnospirales</taxon>
        <taxon>Lachnospiraceae</taxon>
        <taxon>Enterocloster</taxon>
    </lineage>
</organism>
<dbReference type="Pfam" id="PF13407">
    <property type="entry name" value="Peripla_BP_4"/>
    <property type="match status" value="1"/>
</dbReference>
<protein>
    <submittedName>
        <fullName evidence="5">Substrate-binding domain-containing protein</fullName>
    </submittedName>
</protein>
<dbReference type="InterPro" id="IPR028082">
    <property type="entry name" value="Peripla_BP_I"/>
</dbReference>
<dbReference type="InterPro" id="IPR000843">
    <property type="entry name" value="HTH_LacI"/>
</dbReference>
<reference evidence="6" key="2">
    <citation type="submission" date="2020-02" db="EMBL/GenBank/DDBJ databases">
        <authorList>
            <person name="Littmann E."/>
            <person name="Sorbara M."/>
        </authorList>
    </citation>
    <scope>NUCLEOTIDE SEQUENCE</scope>
    <source>
        <strain evidence="6">MSK.1.17</strain>
    </source>
</reference>
<keyword evidence="1" id="KW-0805">Transcription regulation</keyword>
<dbReference type="Gene3D" id="3.40.50.2300">
    <property type="match status" value="2"/>
</dbReference>
<evidence type="ECO:0000256" key="1">
    <source>
        <dbReference type="ARBA" id="ARBA00023015"/>
    </source>
</evidence>
<dbReference type="InterPro" id="IPR010982">
    <property type="entry name" value="Lambda_DNA-bd_dom_sf"/>
</dbReference>
<name>A0AAW5C4F4_9FIRM</name>
<dbReference type="Pfam" id="PF00356">
    <property type="entry name" value="LacI"/>
    <property type="match status" value="1"/>
</dbReference>
<dbReference type="Proteomes" id="UP001299608">
    <property type="component" value="Unassembled WGS sequence"/>
</dbReference>
<dbReference type="PANTHER" id="PTHR30146:SF109">
    <property type="entry name" value="HTH-TYPE TRANSCRIPTIONAL REGULATOR GALS"/>
    <property type="match status" value="1"/>
</dbReference>
<dbReference type="RefSeq" id="WP_117561293.1">
    <property type="nucleotide sequence ID" value="NZ_BAABZL010000001.1"/>
</dbReference>
<dbReference type="AlphaFoldDB" id="A0AAW5C4F4"/>
<sequence length="362" mass="40318">MPMEVKKITLKDIAQASGYSLVSVHRALNNKEGVSKAVKQEILNVANEMGYTANYVASALKRRQVNLAVVLPEPEEGGKYYFRYIWKGCKVYEAEEEGYNMNVMNYTFSVDGDSGDREQVEILKNLYEEWGGQLDGLLTAPNINSSRMECLLSQFTAKGVAVVLIDNDFKDCGRLCCVAPNDTFTGQLAAELMNMVLKGQKGTILVAAGDEGSLSHKMNAAGFEEYFRKNNADITVRCIQDLYRAEANRQQMLACLREDKSIIGAYSVRARNTIPLCEAAMDSGRINELFLVGSDLFPESAQMLSDGILKAIVYKGPYQKGYQGYKTLFEYLIKGIPPKGEAISVPISIILQNNIKFYEEFI</sequence>
<evidence type="ECO:0000313" key="7">
    <source>
        <dbReference type="Proteomes" id="UP000669239"/>
    </source>
</evidence>
<keyword evidence="3" id="KW-0804">Transcription</keyword>
<dbReference type="InterPro" id="IPR025997">
    <property type="entry name" value="SBP_2_dom"/>
</dbReference>
<dbReference type="PROSITE" id="PS50932">
    <property type="entry name" value="HTH_LACI_2"/>
    <property type="match status" value="1"/>
</dbReference>
<evidence type="ECO:0000259" key="4">
    <source>
        <dbReference type="PROSITE" id="PS50932"/>
    </source>
</evidence>
<evidence type="ECO:0000256" key="2">
    <source>
        <dbReference type="ARBA" id="ARBA00023125"/>
    </source>
</evidence>
<dbReference type="SMART" id="SM00354">
    <property type="entry name" value="HTH_LACI"/>
    <property type="match status" value="1"/>
</dbReference>
<evidence type="ECO:0000256" key="3">
    <source>
        <dbReference type="ARBA" id="ARBA00023163"/>
    </source>
</evidence>
<keyword evidence="7" id="KW-1185">Reference proteome</keyword>
<dbReference type="GO" id="GO:0003700">
    <property type="term" value="F:DNA-binding transcription factor activity"/>
    <property type="evidence" value="ECO:0007669"/>
    <property type="project" value="TreeGrafter"/>
</dbReference>
<comment type="caution">
    <text evidence="5">The sequence shown here is derived from an EMBL/GenBank/DDBJ whole genome shotgun (WGS) entry which is preliminary data.</text>
</comment>
<dbReference type="SUPFAM" id="SSF47413">
    <property type="entry name" value="lambda repressor-like DNA-binding domains"/>
    <property type="match status" value="1"/>
</dbReference>
<dbReference type="CDD" id="cd01392">
    <property type="entry name" value="HTH_LacI"/>
    <property type="match status" value="1"/>
</dbReference>
<dbReference type="EMBL" id="JAKNGE010000024">
    <property type="protein sequence ID" value="MCG4747391.1"/>
    <property type="molecule type" value="Genomic_DNA"/>
</dbReference>
<proteinExistence type="predicted"/>
<feature type="domain" description="HTH lacI-type" evidence="4">
    <location>
        <begin position="8"/>
        <end position="62"/>
    </location>
</feature>
<reference evidence="6 7" key="1">
    <citation type="journal article" date="2020" name="Cell Host Microbe">
        <title>Functional and Genomic Variation between Human-Derived Isolates of Lachnospiraceae Reveals Inter- and Intra-Species Diversity.</title>
        <authorList>
            <person name="Sorbara M.T."/>
            <person name="Littmann E.R."/>
            <person name="Fontana E."/>
            <person name="Moody T.U."/>
            <person name="Kohout C.E."/>
            <person name="Gjonbalaj M."/>
            <person name="Eaton V."/>
            <person name="Seok R."/>
            <person name="Leiner I.M."/>
            <person name="Pamer E.G."/>
        </authorList>
    </citation>
    <scope>NUCLEOTIDE SEQUENCE [LARGE SCALE GENOMIC DNA]</scope>
    <source>
        <strain evidence="6 7">MSK.1.17</strain>
    </source>
</reference>
<dbReference type="SUPFAM" id="SSF53822">
    <property type="entry name" value="Periplasmic binding protein-like I"/>
    <property type="match status" value="1"/>
</dbReference>
<dbReference type="GeneID" id="97208922"/>
<dbReference type="EMBL" id="JAAITT010000004">
    <property type="protein sequence ID" value="NSJ47904.1"/>
    <property type="molecule type" value="Genomic_DNA"/>
</dbReference>
<reference evidence="5" key="3">
    <citation type="submission" date="2022-01" db="EMBL/GenBank/DDBJ databases">
        <title>Collection of gut derived symbiotic bacterial strains cultured from healthy donors.</title>
        <authorList>
            <person name="Lin H."/>
            <person name="Kohout C."/>
            <person name="Waligurski E."/>
            <person name="Pamer E.G."/>
        </authorList>
    </citation>
    <scope>NUCLEOTIDE SEQUENCE</scope>
    <source>
        <strain evidence="5">DFI.6.55</strain>
    </source>
</reference>